<gene>
    <name evidence="8" type="ORF">Ate02nite_88540</name>
</gene>
<evidence type="ECO:0000256" key="2">
    <source>
        <dbReference type="ARBA" id="ARBA00022529"/>
    </source>
</evidence>
<evidence type="ECO:0000256" key="1">
    <source>
        <dbReference type="ARBA" id="ARBA00010648"/>
    </source>
</evidence>
<keyword evidence="5" id="KW-1015">Disulfide bond</keyword>
<sequence length="222" mass="22043">MARTSLVRRLAASAAAGLALATAVVLVDSSPALAAPTLHISKTTGLADGESITVYGTGFTASLKSIALGQCIKDPTGPTDCNLSGGAAFVNADAGGKTKTLTLKLAKTFDDHACGTSGCVIAAQILPSSNSEEIVAANKAQVKITFGSTTTTKTTTAAATKTTTAAAAAGATTTSTGSAALPTTGPGLEWATMLMIGAALLLPGLGLIAMLPARRRRIAQLR</sequence>
<evidence type="ECO:0000256" key="6">
    <source>
        <dbReference type="SAM" id="Phobius"/>
    </source>
</evidence>
<keyword evidence="3" id="KW-0044">Antibiotic</keyword>
<evidence type="ECO:0000256" key="5">
    <source>
        <dbReference type="ARBA" id="ARBA00023157"/>
    </source>
</evidence>
<evidence type="ECO:0000256" key="4">
    <source>
        <dbReference type="ARBA" id="ARBA00023125"/>
    </source>
</evidence>
<keyword evidence="4" id="KW-0238">DNA-binding</keyword>
<feature type="transmembrane region" description="Helical" evidence="6">
    <location>
        <begin position="190"/>
        <end position="213"/>
    </location>
</feature>
<dbReference type="Proteomes" id="UP000623608">
    <property type="component" value="Unassembled WGS sequence"/>
</dbReference>
<keyword evidence="6" id="KW-1133">Transmembrane helix</keyword>
<keyword evidence="2" id="KW-0929">Antimicrobial</keyword>
<keyword evidence="6" id="KW-0812">Transmembrane</keyword>
<comment type="caution">
    <text evidence="8">The sequence shown here is derived from an EMBL/GenBank/DDBJ whole genome shotgun (WGS) entry which is preliminary data.</text>
</comment>
<evidence type="ECO:0000313" key="9">
    <source>
        <dbReference type="Proteomes" id="UP000623608"/>
    </source>
</evidence>
<dbReference type="SUPFAM" id="SSF49319">
    <property type="entry name" value="Actinoxanthin-like"/>
    <property type="match status" value="1"/>
</dbReference>
<proteinExistence type="inferred from homology"/>
<reference evidence="8" key="1">
    <citation type="submission" date="2021-01" db="EMBL/GenBank/DDBJ databases">
        <title>Whole genome shotgun sequence of Actinoplanes tereljensis NBRC 105297.</title>
        <authorList>
            <person name="Komaki H."/>
            <person name="Tamura T."/>
        </authorList>
    </citation>
    <scope>NUCLEOTIDE SEQUENCE</scope>
    <source>
        <strain evidence="8">NBRC 105297</strain>
    </source>
</reference>
<protein>
    <recommendedName>
        <fullName evidence="10">Neocarzinostatin family protein</fullName>
    </recommendedName>
</protein>
<dbReference type="InterPro" id="IPR027273">
    <property type="entry name" value="Neocarzinostatin-like"/>
</dbReference>
<dbReference type="EMBL" id="BOMY01000055">
    <property type="protein sequence ID" value="GIF26124.1"/>
    <property type="molecule type" value="Genomic_DNA"/>
</dbReference>
<evidence type="ECO:0000256" key="3">
    <source>
        <dbReference type="ARBA" id="ARBA00023022"/>
    </source>
</evidence>
<dbReference type="GO" id="GO:0042742">
    <property type="term" value="P:defense response to bacterium"/>
    <property type="evidence" value="ECO:0007669"/>
    <property type="project" value="UniProtKB-KW"/>
</dbReference>
<feature type="chain" id="PRO_5037012752" description="Neocarzinostatin family protein" evidence="7">
    <location>
        <begin position="35"/>
        <end position="222"/>
    </location>
</feature>
<dbReference type="GO" id="GO:0003677">
    <property type="term" value="F:DNA binding"/>
    <property type="evidence" value="ECO:0007669"/>
    <property type="project" value="UniProtKB-KW"/>
</dbReference>
<evidence type="ECO:0000256" key="7">
    <source>
        <dbReference type="SAM" id="SignalP"/>
    </source>
</evidence>
<keyword evidence="9" id="KW-1185">Reference proteome</keyword>
<name>A0A919NVN2_9ACTN</name>
<dbReference type="Pfam" id="PF00960">
    <property type="entry name" value="Neocarzinostat"/>
    <property type="match status" value="1"/>
</dbReference>
<dbReference type="InterPro" id="IPR002186">
    <property type="entry name" value="Neocarzinostatin_fam"/>
</dbReference>
<keyword evidence="7" id="KW-0732">Signal</keyword>
<dbReference type="Gene3D" id="2.60.40.230">
    <property type="entry name" value="Neocarzinostatin-like"/>
    <property type="match status" value="1"/>
</dbReference>
<organism evidence="8 9">
    <name type="scientific">Paractinoplanes tereljensis</name>
    <dbReference type="NCBI Taxonomy" id="571912"/>
    <lineage>
        <taxon>Bacteria</taxon>
        <taxon>Bacillati</taxon>
        <taxon>Actinomycetota</taxon>
        <taxon>Actinomycetes</taxon>
        <taxon>Micromonosporales</taxon>
        <taxon>Micromonosporaceae</taxon>
        <taxon>Paractinoplanes</taxon>
    </lineage>
</organism>
<feature type="signal peptide" evidence="7">
    <location>
        <begin position="1"/>
        <end position="34"/>
    </location>
</feature>
<accession>A0A919NVN2</accession>
<evidence type="ECO:0008006" key="10">
    <source>
        <dbReference type="Google" id="ProtNLM"/>
    </source>
</evidence>
<keyword evidence="6" id="KW-0472">Membrane</keyword>
<dbReference type="RefSeq" id="WP_203813905.1">
    <property type="nucleotide sequence ID" value="NZ_BOMY01000055.1"/>
</dbReference>
<comment type="similarity">
    <text evidence="1">Belongs to the neocarzinostatin family.</text>
</comment>
<evidence type="ECO:0000313" key="8">
    <source>
        <dbReference type="EMBL" id="GIF26124.1"/>
    </source>
</evidence>
<dbReference type="AlphaFoldDB" id="A0A919NVN2"/>